<evidence type="ECO:0000313" key="6">
    <source>
        <dbReference type="Proteomes" id="UP001159405"/>
    </source>
</evidence>
<feature type="compositionally biased region" description="Polar residues" evidence="3">
    <location>
        <begin position="429"/>
        <end position="442"/>
    </location>
</feature>
<dbReference type="Gene3D" id="3.30.505.10">
    <property type="entry name" value="SH2 domain"/>
    <property type="match status" value="1"/>
</dbReference>
<dbReference type="PANTHER" id="PTHR10155">
    <property type="entry name" value="PHOSPHATIDYLINOSITOL 3-KINASE REGULATORY SUBUNIT"/>
    <property type="match status" value="1"/>
</dbReference>
<feature type="compositionally biased region" description="Acidic residues" evidence="3">
    <location>
        <begin position="287"/>
        <end position="296"/>
    </location>
</feature>
<feature type="compositionally biased region" description="Low complexity" evidence="3">
    <location>
        <begin position="494"/>
        <end position="507"/>
    </location>
</feature>
<dbReference type="PROSITE" id="PS50001">
    <property type="entry name" value="SH2"/>
    <property type="match status" value="1"/>
</dbReference>
<feature type="compositionally biased region" description="Acidic residues" evidence="3">
    <location>
        <begin position="193"/>
        <end position="213"/>
    </location>
</feature>
<sequence length="741" mass="82117">MNRARLRRLFGPSLRVRLREGLRDCIGPFSSKKINGLTFLNLSEFDIKTFQISQESKRKLTKVLKRIKGKKRHSHRSFEDEPREMREQKRPSAIPTHIDHHDEGDEGWGSDFDSEDDEDHEDVDSDSGSGGEYIEPEGDEVFSHHGDESHNKEVPNVPLGLVAQLRAGLNGSISRKPFNSPAHGQSPVQTPPVDEEIYDIPPEEEEVYEEPSDDSGSGIVVRPMSKSKLIRCPSETSGEYIDARPPTCSDEDIGPSPLPPARPPKPGPKVIKPPPMRQPPPPREPEIYDEVPEDDQPGCSQVIEEYEPYPQNEQPGNSHVVEEYEPFEPPIGSSYADQETYEIPQNESQETYEIPEQSGQPEPETYEIPEPEPALPARPPPREKGWNPLRKLSFTEKAAKPLPKEPVKPAKPMPAPNKPHISPKPGAQKATSVKKTPEQQPRGSRLYPSPNSTGPIKLPAARGPSSHVLSPPSPKPGNSQHTPPTAPAKKEENNNITNSNTQSSRISMLGGPTSAAEDSPPPPPPPRPGSKTAANKGRDGLAISWNVILNLLLKDFLLPLFVAFIDFLFLFLRPEWIFFLSLLLLPFFLAAEQSDTAVPPPTKPSRLSDSSKPDEPTSPPKGLRPLPSQPKSPVDQLKTSPWFHGPLDKKVAEDALKSFSKDGAFIVRNSSRDLNNYSMSLYLRGSVRHLRIPRTKEKFVLGDSGKVQFDTIVELVDYYSQHQVDLKTGGSTTLTAACPKK</sequence>
<feature type="region of interest" description="Disordered" evidence="3">
    <location>
        <begin position="595"/>
        <end position="636"/>
    </location>
</feature>
<organism evidence="5 6">
    <name type="scientific">Porites lobata</name>
    <dbReference type="NCBI Taxonomy" id="104759"/>
    <lineage>
        <taxon>Eukaryota</taxon>
        <taxon>Metazoa</taxon>
        <taxon>Cnidaria</taxon>
        <taxon>Anthozoa</taxon>
        <taxon>Hexacorallia</taxon>
        <taxon>Scleractinia</taxon>
        <taxon>Fungiina</taxon>
        <taxon>Poritidae</taxon>
        <taxon>Porites</taxon>
    </lineage>
</organism>
<feature type="domain" description="SH2" evidence="4">
    <location>
        <begin position="642"/>
        <end position="738"/>
    </location>
</feature>
<dbReference type="EMBL" id="CALNXK010000188">
    <property type="protein sequence ID" value="CAH3174182.1"/>
    <property type="molecule type" value="Genomic_DNA"/>
</dbReference>
<dbReference type="Pfam" id="PF00017">
    <property type="entry name" value="SH2"/>
    <property type="match status" value="1"/>
</dbReference>
<dbReference type="Proteomes" id="UP001159405">
    <property type="component" value="Unassembled WGS sequence"/>
</dbReference>
<dbReference type="InterPro" id="IPR036860">
    <property type="entry name" value="SH2_dom_sf"/>
</dbReference>
<feature type="compositionally biased region" description="Basic and acidic residues" evidence="3">
    <location>
        <begin position="393"/>
        <end position="408"/>
    </location>
</feature>
<evidence type="ECO:0000313" key="5">
    <source>
        <dbReference type="EMBL" id="CAH3174182.1"/>
    </source>
</evidence>
<evidence type="ECO:0000259" key="4">
    <source>
        <dbReference type="PROSITE" id="PS50001"/>
    </source>
</evidence>
<name>A0ABN8R499_9CNID</name>
<feature type="compositionally biased region" description="Acidic residues" evidence="3">
    <location>
        <begin position="104"/>
        <end position="125"/>
    </location>
</feature>
<dbReference type="PANTHER" id="PTHR10155:SF0">
    <property type="entry name" value="SUPPRESSOR OF CYTOKINE SIGNALING AT 36E, ISOFORM D"/>
    <property type="match status" value="1"/>
</dbReference>
<dbReference type="PRINTS" id="PR00401">
    <property type="entry name" value="SH2DOMAIN"/>
</dbReference>
<evidence type="ECO:0000256" key="3">
    <source>
        <dbReference type="SAM" id="MobiDB-lite"/>
    </source>
</evidence>
<feature type="compositionally biased region" description="Basic and acidic residues" evidence="3">
    <location>
        <begin position="76"/>
        <end position="90"/>
    </location>
</feature>
<feature type="compositionally biased region" description="Basic residues" evidence="3">
    <location>
        <begin position="64"/>
        <end position="75"/>
    </location>
</feature>
<dbReference type="SUPFAM" id="SSF55550">
    <property type="entry name" value="SH2 domain"/>
    <property type="match status" value="1"/>
</dbReference>
<feature type="compositionally biased region" description="Pro residues" evidence="3">
    <location>
        <begin position="256"/>
        <end position="282"/>
    </location>
</feature>
<feature type="region of interest" description="Disordered" evidence="3">
    <location>
        <begin position="171"/>
        <end position="535"/>
    </location>
</feature>
<accession>A0ABN8R499</accession>
<evidence type="ECO:0000256" key="2">
    <source>
        <dbReference type="PROSITE-ProRule" id="PRU00191"/>
    </source>
</evidence>
<reference evidence="5 6" key="1">
    <citation type="submission" date="2022-05" db="EMBL/GenBank/DDBJ databases">
        <authorList>
            <consortium name="Genoscope - CEA"/>
            <person name="William W."/>
        </authorList>
    </citation>
    <scope>NUCLEOTIDE SEQUENCE [LARGE SCALE GENOMIC DNA]</scope>
</reference>
<keyword evidence="6" id="KW-1185">Reference proteome</keyword>
<dbReference type="InterPro" id="IPR000980">
    <property type="entry name" value="SH2"/>
</dbReference>
<dbReference type="SMART" id="SM00252">
    <property type="entry name" value="SH2"/>
    <property type="match status" value="1"/>
</dbReference>
<comment type="caution">
    <text evidence="5">The sequence shown here is derived from an EMBL/GenBank/DDBJ whole genome shotgun (WGS) entry which is preliminary data.</text>
</comment>
<feature type="compositionally biased region" description="Basic and acidic residues" evidence="3">
    <location>
        <begin position="141"/>
        <end position="153"/>
    </location>
</feature>
<keyword evidence="1 2" id="KW-0727">SH2 domain</keyword>
<protein>
    <recommendedName>
        <fullName evidence="4">SH2 domain-containing protein</fullName>
    </recommendedName>
</protein>
<gene>
    <name evidence="5" type="ORF">PLOB_00014651</name>
</gene>
<evidence type="ECO:0000256" key="1">
    <source>
        <dbReference type="ARBA" id="ARBA00022999"/>
    </source>
</evidence>
<proteinExistence type="predicted"/>
<feature type="region of interest" description="Disordered" evidence="3">
    <location>
        <begin position="64"/>
        <end position="154"/>
    </location>
</feature>
<feature type="compositionally biased region" description="Pro residues" evidence="3">
    <location>
        <begin position="519"/>
        <end position="528"/>
    </location>
</feature>